<keyword evidence="3" id="KW-1185">Reference proteome</keyword>
<organism evidence="2 3">
    <name type="scientific">Porphyra umbilicalis</name>
    <name type="common">Purple laver</name>
    <name type="synonym">Red alga</name>
    <dbReference type="NCBI Taxonomy" id="2786"/>
    <lineage>
        <taxon>Eukaryota</taxon>
        <taxon>Rhodophyta</taxon>
        <taxon>Bangiophyceae</taxon>
        <taxon>Bangiales</taxon>
        <taxon>Bangiaceae</taxon>
        <taxon>Porphyra</taxon>
    </lineage>
</organism>
<protein>
    <submittedName>
        <fullName evidence="2">Uncharacterized protein</fullName>
    </submittedName>
</protein>
<feature type="region of interest" description="Disordered" evidence="1">
    <location>
        <begin position="1"/>
        <end position="49"/>
    </location>
</feature>
<gene>
    <name evidence="2" type="ORF">BU14_0200s0039</name>
</gene>
<dbReference type="EMBL" id="KV918874">
    <property type="protein sequence ID" value="OSX76283.1"/>
    <property type="molecule type" value="Genomic_DNA"/>
</dbReference>
<proteinExistence type="predicted"/>
<sequence length="49" mass="5247">MCGRWPRQTQRPARWTPSALRPLGLRASPARAPTAGAGSSSSATRGTRR</sequence>
<evidence type="ECO:0000256" key="1">
    <source>
        <dbReference type="SAM" id="MobiDB-lite"/>
    </source>
</evidence>
<reference evidence="2 3" key="1">
    <citation type="submission" date="2017-03" db="EMBL/GenBank/DDBJ databases">
        <title>WGS assembly of Porphyra umbilicalis.</title>
        <authorList>
            <person name="Brawley S.H."/>
            <person name="Blouin N.A."/>
            <person name="Ficko-Blean E."/>
            <person name="Wheeler G.L."/>
            <person name="Lohr M."/>
            <person name="Goodson H.V."/>
            <person name="Jenkins J.W."/>
            <person name="Blaby-Haas C.E."/>
            <person name="Helliwell K.E."/>
            <person name="Chan C."/>
            <person name="Marriage T."/>
            <person name="Bhattacharya D."/>
            <person name="Klein A.S."/>
            <person name="Badis Y."/>
            <person name="Brodie J."/>
            <person name="Cao Y."/>
            <person name="Collen J."/>
            <person name="Dittami S.M."/>
            <person name="Gachon C.M."/>
            <person name="Green B.R."/>
            <person name="Karpowicz S."/>
            <person name="Kim J.W."/>
            <person name="Kudahl U."/>
            <person name="Lin S."/>
            <person name="Michel G."/>
            <person name="Mittag M."/>
            <person name="Olson B.J."/>
            <person name="Pangilinan J."/>
            <person name="Peng Y."/>
            <person name="Qiu H."/>
            <person name="Shu S."/>
            <person name="Singer J.T."/>
            <person name="Smith A.G."/>
            <person name="Sprecher B.N."/>
            <person name="Wagner V."/>
            <person name="Wang W."/>
            <person name="Wang Z.-Y."/>
            <person name="Yan J."/>
            <person name="Yarish C."/>
            <person name="Zoeuner-Riek S."/>
            <person name="Zhuang Y."/>
            <person name="Zou Y."/>
            <person name="Lindquist E.A."/>
            <person name="Grimwood J."/>
            <person name="Barry K."/>
            <person name="Rokhsar D.S."/>
            <person name="Schmutz J."/>
            <person name="Stiller J.W."/>
            <person name="Grossman A.R."/>
            <person name="Prochnik S.E."/>
        </authorList>
    </citation>
    <scope>NUCLEOTIDE SEQUENCE [LARGE SCALE GENOMIC DNA]</scope>
    <source>
        <strain evidence="2">4086291</strain>
    </source>
</reference>
<dbReference type="Proteomes" id="UP000218209">
    <property type="component" value="Unassembled WGS sequence"/>
</dbReference>
<feature type="compositionally biased region" description="Low complexity" evidence="1">
    <location>
        <begin position="26"/>
        <end position="49"/>
    </location>
</feature>
<accession>A0A1X6P6M3</accession>
<evidence type="ECO:0000313" key="3">
    <source>
        <dbReference type="Proteomes" id="UP000218209"/>
    </source>
</evidence>
<evidence type="ECO:0000313" key="2">
    <source>
        <dbReference type="EMBL" id="OSX76283.1"/>
    </source>
</evidence>
<dbReference type="AlphaFoldDB" id="A0A1X6P6M3"/>
<name>A0A1X6P6M3_PORUM</name>